<gene>
    <name evidence="1" type="ORF">MLD38_016500</name>
</gene>
<evidence type="ECO:0000313" key="2">
    <source>
        <dbReference type="Proteomes" id="UP001057402"/>
    </source>
</evidence>
<accession>A0ACB9QNW0</accession>
<protein>
    <submittedName>
        <fullName evidence="1">Uncharacterized protein</fullName>
    </submittedName>
</protein>
<evidence type="ECO:0000313" key="1">
    <source>
        <dbReference type="EMBL" id="KAI4367877.1"/>
    </source>
</evidence>
<dbReference type="EMBL" id="CM042884">
    <property type="protein sequence ID" value="KAI4367877.1"/>
    <property type="molecule type" value="Genomic_DNA"/>
</dbReference>
<organism evidence="1 2">
    <name type="scientific">Melastoma candidum</name>
    <dbReference type="NCBI Taxonomy" id="119954"/>
    <lineage>
        <taxon>Eukaryota</taxon>
        <taxon>Viridiplantae</taxon>
        <taxon>Streptophyta</taxon>
        <taxon>Embryophyta</taxon>
        <taxon>Tracheophyta</taxon>
        <taxon>Spermatophyta</taxon>
        <taxon>Magnoliopsida</taxon>
        <taxon>eudicotyledons</taxon>
        <taxon>Gunneridae</taxon>
        <taxon>Pentapetalae</taxon>
        <taxon>rosids</taxon>
        <taxon>malvids</taxon>
        <taxon>Myrtales</taxon>
        <taxon>Melastomataceae</taxon>
        <taxon>Melastomatoideae</taxon>
        <taxon>Melastomateae</taxon>
        <taxon>Melastoma</taxon>
    </lineage>
</organism>
<dbReference type="Proteomes" id="UP001057402">
    <property type="component" value="Chromosome 5"/>
</dbReference>
<proteinExistence type="predicted"/>
<sequence length="259" mass="29570">MKRKDFRAHETTSTRAVLNRGSWSEEEDLKLTSYINNSGIGNWTHMPRAAGLLRTPKSCRLRWMNYLRPHLRHGSFTMEEVATIIKMQKDIGNRWATIAAAMPGRTDNDIKNFWNTHLKKKVIGRRMNTMSRHDSLESLSHDTAGDDSKEEASKSTGLPSYENSTDSDGITMDVIDQKGGQICDSARTNECGEVTLLEDHGSWAGITDDMIRLGSPFPLAYHEFQDPYQFCQWWPLDSFLRCEDVGSEDFSIDLWHHIA</sequence>
<reference evidence="2" key="1">
    <citation type="journal article" date="2023" name="Front. Plant Sci.">
        <title>Chromosomal-level genome assembly of Melastoma candidum provides insights into trichome evolution.</title>
        <authorList>
            <person name="Zhong Y."/>
            <person name="Wu W."/>
            <person name="Sun C."/>
            <person name="Zou P."/>
            <person name="Liu Y."/>
            <person name="Dai S."/>
            <person name="Zhou R."/>
        </authorList>
    </citation>
    <scope>NUCLEOTIDE SEQUENCE [LARGE SCALE GENOMIC DNA]</scope>
</reference>
<name>A0ACB9QNW0_9MYRT</name>
<comment type="caution">
    <text evidence="1">The sequence shown here is derived from an EMBL/GenBank/DDBJ whole genome shotgun (WGS) entry which is preliminary data.</text>
</comment>
<keyword evidence="2" id="KW-1185">Reference proteome</keyword>